<keyword evidence="1" id="KW-1133">Transmembrane helix</keyword>
<keyword evidence="1" id="KW-0812">Transmembrane</keyword>
<name>A0A1X1H018_STROR</name>
<dbReference type="Proteomes" id="UP000193768">
    <property type="component" value="Unassembled WGS sequence"/>
</dbReference>
<feature type="transmembrane region" description="Helical" evidence="1">
    <location>
        <begin position="45"/>
        <end position="71"/>
    </location>
</feature>
<evidence type="ECO:0000313" key="2">
    <source>
        <dbReference type="EMBL" id="ORO52345.1"/>
    </source>
</evidence>
<evidence type="ECO:0000256" key="1">
    <source>
        <dbReference type="SAM" id="Phobius"/>
    </source>
</evidence>
<keyword evidence="1" id="KW-0472">Membrane</keyword>
<reference evidence="2 3" key="1">
    <citation type="journal article" date="2016" name="Eur. J. Clin. Microbiol. Infect. Dis.">
        <title>Whole genome sequencing as a tool for phylogenetic analysis of clinical strains of Mitis group streptococci.</title>
        <authorList>
            <person name="Rasmussen L.H."/>
            <person name="Dargis R."/>
            <person name="Hojholt K."/>
            <person name="Christensen J.J."/>
            <person name="Skovgaard O."/>
            <person name="Justesen U.S."/>
            <person name="Rosenvinge F.S."/>
            <person name="Moser C."/>
            <person name="Lukjancenko O."/>
            <person name="Rasmussen S."/>
            <person name="Nielsen X.C."/>
        </authorList>
    </citation>
    <scope>NUCLEOTIDE SEQUENCE [LARGE SCALE GENOMIC DNA]</scope>
    <source>
        <strain evidence="2 3">RH_8610_08</strain>
    </source>
</reference>
<evidence type="ECO:0000313" key="3">
    <source>
        <dbReference type="Proteomes" id="UP000193768"/>
    </source>
</evidence>
<dbReference type="AlphaFoldDB" id="A0A1X1H018"/>
<protein>
    <submittedName>
        <fullName evidence="2">Uncharacterized protein</fullName>
    </submittedName>
</protein>
<dbReference type="EMBL" id="NCUJ01000014">
    <property type="protein sequence ID" value="ORO52345.1"/>
    <property type="molecule type" value="Genomic_DNA"/>
</dbReference>
<accession>A0A1X1H018</accession>
<organism evidence="2 3">
    <name type="scientific">Streptococcus oralis subsp. oralis</name>
    <dbReference type="NCBI Taxonomy" id="1891914"/>
    <lineage>
        <taxon>Bacteria</taxon>
        <taxon>Bacillati</taxon>
        <taxon>Bacillota</taxon>
        <taxon>Bacilli</taxon>
        <taxon>Lactobacillales</taxon>
        <taxon>Streptococcaceae</taxon>
        <taxon>Streptococcus</taxon>
    </lineage>
</organism>
<gene>
    <name evidence="2" type="ORF">B7722_01735</name>
</gene>
<proteinExistence type="predicted"/>
<comment type="caution">
    <text evidence="2">The sequence shown here is derived from an EMBL/GenBank/DDBJ whole genome shotgun (WGS) entry which is preliminary data.</text>
</comment>
<sequence length="180" mass="21603">MDKILELFDPIIKVFNEQFNALWQMLEKYLSPPINKVAGDLSDKFWFIIPRLFFLFVIVWFLLFPSIRLIWGLLKNLCRYLIEEMTHKYLPIRTSSVDEDGLRHYLVGRMEIRKLRQIKSWNQGTILSSAQKGKHGKSNNSCIQSIHTSRECRDWAYNLRHLLKHWDKIEYIVKVDDYIN</sequence>
<dbReference type="RefSeq" id="WP_000357929.1">
    <property type="nucleotide sequence ID" value="NZ_NCUJ01000014.1"/>
</dbReference>